<dbReference type="AlphaFoldDB" id="A0A679IJ90"/>
<dbReference type="InterPro" id="IPR000182">
    <property type="entry name" value="GNAT_dom"/>
</dbReference>
<reference evidence="2 3" key="1">
    <citation type="submission" date="2020-02" db="EMBL/GenBank/DDBJ databases">
        <title>Characterization of vanA genotype vancomycin-resistant Enterococcus saigonensis VE80.</title>
        <authorList>
            <person name="Harada T."/>
            <person name="Motooka D."/>
            <person name="Nakamura S."/>
            <person name="Yamamoto Y."/>
            <person name="Kawahara R."/>
            <person name="Kawatsu K."/>
        </authorList>
    </citation>
    <scope>NUCLEOTIDE SEQUENCE [LARGE SCALE GENOMIC DNA]</scope>
    <source>
        <strain evidence="2 3">VE80</strain>
    </source>
</reference>
<keyword evidence="2" id="KW-0808">Transferase</keyword>
<proteinExistence type="predicted"/>
<protein>
    <submittedName>
        <fullName evidence="2">N-acetyltransferase</fullName>
    </submittedName>
</protein>
<dbReference type="RefSeq" id="WP_173101997.1">
    <property type="nucleotide sequence ID" value="NZ_AP022822.1"/>
</dbReference>
<sequence length="143" mass="16156">MELKLGSENFQRAASCFIRMKVFVLERKIPLAEEFDGLDTSERVYAVIYDGELPVATGRIVIEDEKTIRPTRIATLKEYRKRNLGAKIMKAIEDYGVENGYSHSLVHAEQTALGFYQKLGYTICSDVYYEDGVSCQSLTKALG</sequence>
<accession>A0A679IJ90</accession>
<evidence type="ECO:0000259" key="1">
    <source>
        <dbReference type="PROSITE" id="PS51186"/>
    </source>
</evidence>
<dbReference type="KEGG" id="esg:EsVE80_01240"/>
<gene>
    <name evidence="2" type="ORF">EsVE80_01240</name>
</gene>
<dbReference type="Proteomes" id="UP000502998">
    <property type="component" value="Chromosome"/>
</dbReference>
<name>A0A679IJ90_9ENTE</name>
<dbReference type="SUPFAM" id="SSF55729">
    <property type="entry name" value="Acyl-CoA N-acyltransferases (Nat)"/>
    <property type="match status" value="1"/>
</dbReference>
<dbReference type="PROSITE" id="PS51186">
    <property type="entry name" value="GNAT"/>
    <property type="match status" value="1"/>
</dbReference>
<evidence type="ECO:0000313" key="2">
    <source>
        <dbReference type="EMBL" id="BCA84601.1"/>
    </source>
</evidence>
<organism evidence="2 3">
    <name type="scientific">Enterococcus saigonensis</name>
    <dbReference type="NCBI Taxonomy" id="1805431"/>
    <lineage>
        <taxon>Bacteria</taxon>
        <taxon>Bacillati</taxon>
        <taxon>Bacillota</taxon>
        <taxon>Bacilli</taxon>
        <taxon>Lactobacillales</taxon>
        <taxon>Enterococcaceae</taxon>
        <taxon>Enterococcus</taxon>
    </lineage>
</organism>
<dbReference type="EMBL" id="AP022822">
    <property type="protein sequence ID" value="BCA84601.1"/>
    <property type="molecule type" value="Genomic_DNA"/>
</dbReference>
<feature type="domain" description="N-acetyltransferase" evidence="1">
    <location>
        <begin position="1"/>
        <end position="143"/>
    </location>
</feature>
<dbReference type="InterPro" id="IPR016181">
    <property type="entry name" value="Acyl_CoA_acyltransferase"/>
</dbReference>
<dbReference type="Pfam" id="PF13673">
    <property type="entry name" value="Acetyltransf_10"/>
    <property type="match status" value="1"/>
</dbReference>
<dbReference type="GO" id="GO:0016747">
    <property type="term" value="F:acyltransferase activity, transferring groups other than amino-acyl groups"/>
    <property type="evidence" value="ECO:0007669"/>
    <property type="project" value="InterPro"/>
</dbReference>
<dbReference type="Gene3D" id="3.40.630.30">
    <property type="match status" value="1"/>
</dbReference>
<evidence type="ECO:0000313" key="3">
    <source>
        <dbReference type="Proteomes" id="UP000502998"/>
    </source>
</evidence>
<keyword evidence="3" id="KW-1185">Reference proteome</keyword>